<protein>
    <submittedName>
        <fullName evidence="2">Uncharacterized protein</fullName>
    </submittedName>
</protein>
<dbReference type="RefSeq" id="WP_211844067.1">
    <property type="nucleotide sequence ID" value="NZ_JAAEDK010000031.1"/>
</dbReference>
<keyword evidence="4" id="KW-1185">Reference proteome</keyword>
<keyword evidence="1" id="KW-0175">Coiled coil</keyword>
<evidence type="ECO:0000313" key="3">
    <source>
        <dbReference type="EMBL" id="NKE18239.1"/>
    </source>
</evidence>
<dbReference type="Proteomes" id="UP000746741">
    <property type="component" value="Unassembled WGS sequence"/>
</dbReference>
<sequence>MTEQSEPGAPARLDWLELSEDLQAVVDASRDVATAVDRLTAEHDRLGGTNDARQLQEALDNANQNLASAADALDRATRRLSEKAVAIVGLALDAEHGRM</sequence>
<gene>
    <name evidence="3" type="ORF">GWK15_14900</name>
    <name evidence="2" type="ORF">GXW75_14520</name>
</gene>
<dbReference type="EMBL" id="JAAVUP010000004">
    <property type="protein sequence ID" value="NKE18239.1"/>
    <property type="molecule type" value="Genomic_DNA"/>
</dbReference>
<reference evidence="2" key="1">
    <citation type="submission" date="2020-01" db="EMBL/GenBank/DDBJ databases">
        <authorList>
            <person name="Rat A."/>
        </authorList>
    </citation>
    <scope>NUCLEOTIDE SEQUENCE</scope>
    <source>
        <strain evidence="2">LMG 31161</strain>
    </source>
</reference>
<evidence type="ECO:0000313" key="2">
    <source>
        <dbReference type="EMBL" id="MBR0660471.1"/>
    </source>
</evidence>
<comment type="caution">
    <text evidence="2">The sequence shown here is derived from an EMBL/GenBank/DDBJ whole genome shotgun (WGS) entry which is preliminary data.</text>
</comment>
<dbReference type="EMBL" id="JAAEDK010000031">
    <property type="protein sequence ID" value="MBR0660471.1"/>
    <property type="molecule type" value="Genomic_DNA"/>
</dbReference>
<evidence type="ECO:0000256" key="1">
    <source>
        <dbReference type="SAM" id="Coils"/>
    </source>
</evidence>
<organism evidence="2 5">
    <name type="scientific">Neoroseomonas oryzicola</name>
    <dbReference type="NCBI Taxonomy" id="535904"/>
    <lineage>
        <taxon>Bacteria</taxon>
        <taxon>Pseudomonadati</taxon>
        <taxon>Pseudomonadota</taxon>
        <taxon>Alphaproteobacteria</taxon>
        <taxon>Acetobacterales</taxon>
        <taxon>Acetobacteraceae</taxon>
        <taxon>Neoroseomonas</taxon>
    </lineage>
</organism>
<accession>A0A9X9WJG1</accession>
<dbReference type="AlphaFoldDB" id="A0A9X9WJG1"/>
<dbReference type="Proteomes" id="UP001138708">
    <property type="component" value="Unassembled WGS sequence"/>
</dbReference>
<reference evidence="2" key="3">
    <citation type="journal article" date="2021" name="Syst. Appl. Microbiol.">
        <title>Roseomonas hellenica sp. nov., isolated from roots of wild-growing Alkanna tinctoria.</title>
        <authorList>
            <person name="Rat A."/>
            <person name="Naranjo H.D."/>
            <person name="Lebbe L."/>
            <person name="Cnockaert M."/>
            <person name="Krigas N."/>
            <person name="Grigoriadou K."/>
            <person name="Maloupa E."/>
            <person name="Willems A."/>
        </authorList>
    </citation>
    <scope>NUCLEOTIDE SEQUENCE</scope>
    <source>
        <strain evidence="2">LMG 31161</strain>
    </source>
</reference>
<evidence type="ECO:0000313" key="4">
    <source>
        <dbReference type="Proteomes" id="UP000746741"/>
    </source>
</evidence>
<feature type="coiled-coil region" evidence="1">
    <location>
        <begin position="52"/>
        <end position="79"/>
    </location>
</feature>
<reference evidence="3 4" key="2">
    <citation type="submission" date="2020-02" db="EMBL/GenBank/DDBJ databases">
        <authorList>
            <person name="Sun Q."/>
            <person name="Inoue M."/>
        </authorList>
    </citation>
    <scope>NUCLEOTIDE SEQUENCE [LARGE SCALE GENOMIC DNA]</scope>
    <source>
        <strain evidence="3 4">KCTC 22478</strain>
    </source>
</reference>
<proteinExistence type="predicted"/>
<name>A0A9X9WJG1_9PROT</name>
<evidence type="ECO:0000313" key="5">
    <source>
        <dbReference type="Proteomes" id="UP001138708"/>
    </source>
</evidence>